<keyword evidence="2" id="KW-1185">Reference proteome</keyword>
<reference evidence="1 2" key="1">
    <citation type="journal article" date="2018" name="Front. Plant Sci.">
        <title>Red Clover (Trifolium pratense) and Zigzag Clover (T. medium) - A Picture of Genomic Similarities and Differences.</title>
        <authorList>
            <person name="Dluhosova J."/>
            <person name="Istvanek J."/>
            <person name="Nedelnik J."/>
            <person name="Repkova J."/>
        </authorList>
    </citation>
    <scope>NUCLEOTIDE SEQUENCE [LARGE SCALE GENOMIC DNA]</scope>
    <source>
        <strain evidence="2">cv. 10/8</strain>
        <tissue evidence="1">Leaf</tissue>
    </source>
</reference>
<accession>A0A392T0L9</accession>
<proteinExistence type="predicted"/>
<dbReference type="EMBL" id="LXQA010483062">
    <property type="protein sequence ID" value="MCI54673.1"/>
    <property type="molecule type" value="Genomic_DNA"/>
</dbReference>
<dbReference type="AlphaFoldDB" id="A0A392T0L9"/>
<feature type="non-terminal residue" evidence="1">
    <location>
        <position position="1"/>
    </location>
</feature>
<protein>
    <submittedName>
        <fullName evidence="1">Uncharacterized protein</fullName>
    </submittedName>
</protein>
<organism evidence="1 2">
    <name type="scientific">Trifolium medium</name>
    <dbReference type="NCBI Taxonomy" id="97028"/>
    <lineage>
        <taxon>Eukaryota</taxon>
        <taxon>Viridiplantae</taxon>
        <taxon>Streptophyta</taxon>
        <taxon>Embryophyta</taxon>
        <taxon>Tracheophyta</taxon>
        <taxon>Spermatophyta</taxon>
        <taxon>Magnoliopsida</taxon>
        <taxon>eudicotyledons</taxon>
        <taxon>Gunneridae</taxon>
        <taxon>Pentapetalae</taxon>
        <taxon>rosids</taxon>
        <taxon>fabids</taxon>
        <taxon>Fabales</taxon>
        <taxon>Fabaceae</taxon>
        <taxon>Papilionoideae</taxon>
        <taxon>50 kb inversion clade</taxon>
        <taxon>NPAAA clade</taxon>
        <taxon>Hologalegina</taxon>
        <taxon>IRL clade</taxon>
        <taxon>Trifolieae</taxon>
        <taxon>Trifolium</taxon>
    </lineage>
</organism>
<dbReference type="Proteomes" id="UP000265520">
    <property type="component" value="Unassembled WGS sequence"/>
</dbReference>
<evidence type="ECO:0000313" key="2">
    <source>
        <dbReference type="Proteomes" id="UP000265520"/>
    </source>
</evidence>
<evidence type="ECO:0000313" key="1">
    <source>
        <dbReference type="EMBL" id="MCI54673.1"/>
    </source>
</evidence>
<comment type="caution">
    <text evidence="1">The sequence shown here is derived from an EMBL/GenBank/DDBJ whole genome shotgun (WGS) entry which is preliminary data.</text>
</comment>
<name>A0A392T0L9_9FABA</name>
<sequence length="17" mass="1783">HEYGDTTNGCISTGKEA</sequence>